<dbReference type="SMART" id="SM00184">
    <property type="entry name" value="RING"/>
    <property type="match status" value="1"/>
</dbReference>
<proteinExistence type="predicted"/>
<keyword evidence="1" id="KW-0479">Metal-binding</keyword>
<dbReference type="InterPro" id="IPR017907">
    <property type="entry name" value="Znf_RING_CS"/>
</dbReference>
<dbReference type="CDD" id="cd13733">
    <property type="entry name" value="SPRY_PRY_C-I_1"/>
    <property type="match status" value="1"/>
</dbReference>
<dbReference type="InterPro" id="IPR013320">
    <property type="entry name" value="ConA-like_dom_sf"/>
</dbReference>
<keyword evidence="5" id="KW-0175">Coiled coil</keyword>
<evidence type="ECO:0000256" key="3">
    <source>
        <dbReference type="ARBA" id="ARBA00022833"/>
    </source>
</evidence>
<keyword evidence="2 4" id="KW-0863">Zinc-finger</keyword>
<keyword evidence="9" id="KW-1185">Reference proteome</keyword>
<dbReference type="PROSITE" id="PS50188">
    <property type="entry name" value="B302_SPRY"/>
    <property type="match status" value="1"/>
</dbReference>
<dbReference type="InterPro" id="IPR006574">
    <property type="entry name" value="PRY"/>
</dbReference>
<dbReference type="AlphaFoldDB" id="A0A669C780"/>
<dbReference type="InterPro" id="IPR001841">
    <property type="entry name" value="Znf_RING"/>
</dbReference>
<accession>A0A669C780</accession>
<dbReference type="Pfam" id="PF13765">
    <property type="entry name" value="PRY"/>
    <property type="match status" value="1"/>
</dbReference>
<dbReference type="InterPro" id="IPR003877">
    <property type="entry name" value="SPRY_dom"/>
</dbReference>
<dbReference type="SUPFAM" id="SSF49899">
    <property type="entry name" value="Concanavalin A-like lectins/glucanases"/>
    <property type="match status" value="1"/>
</dbReference>
<evidence type="ECO:0000256" key="4">
    <source>
        <dbReference type="PROSITE-ProRule" id="PRU00175"/>
    </source>
</evidence>
<dbReference type="GO" id="GO:0008270">
    <property type="term" value="F:zinc ion binding"/>
    <property type="evidence" value="ECO:0007669"/>
    <property type="project" value="UniProtKB-KW"/>
</dbReference>
<dbReference type="FunFam" id="2.60.120.920:FF:000004">
    <property type="entry name" value="Butyrophilin subfamily 1 member A1"/>
    <property type="match status" value="1"/>
</dbReference>
<evidence type="ECO:0000313" key="8">
    <source>
        <dbReference type="Ensembl" id="ENSONIP00000043319.1"/>
    </source>
</evidence>
<dbReference type="PANTHER" id="PTHR24103">
    <property type="entry name" value="E3 UBIQUITIN-PROTEIN LIGASE TRIM"/>
    <property type="match status" value="1"/>
</dbReference>
<dbReference type="SMART" id="SM00449">
    <property type="entry name" value="SPRY"/>
    <property type="match status" value="1"/>
</dbReference>
<dbReference type="Gene3D" id="2.60.120.920">
    <property type="match status" value="1"/>
</dbReference>
<evidence type="ECO:0000259" key="7">
    <source>
        <dbReference type="PROSITE" id="PS50188"/>
    </source>
</evidence>
<dbReference type="Ensembl" id="ENSONIT00000071364.1">
    <property type="protein sequence ID" value="ENSONIP00000043319.1"/>
    <property type="gene ID" value="ENSONIG00000000317.2"/>
</dbReference>
<dbReference type="SUPFAM" id="SSF57850">
    <property type="entry name" value="RING/U-box"/>
    <property type="match status" value="1"/>
</dbReference>
<dbReference type="PROSITE" id="PS00518">
    <property type="entry name" value="ZF_RING_1"/>
    <property type="match status" value="1"/>
</dbReference>
<dbReference type="InterPro" id="IPR043136">
    <property type="entry name" value="B30.2/SPRY_sf"/>
</dbReference>
<dbReference type="Pfam" id="PF00622">
    <property type="entry name" value="SPRY"/>
    <property type="match status" value="1"/>
</dbReference>
<dbReference type="Pfam" id="PF15227">
    <property type="entry name" value="zf-C3HC4_4"/>
    <property type="match status" value="1"/>
</dbReference>
<dbReference type="InterPro" id="IPR058030">
    <property type="entry name" value="TRIM8/14/16/25/29/45/65_CC"/>
</dbReference>
<dbReference type="PROSITE" id="PS50089">
    <property type="entry name" value="ZF_RING_2"/>
    <property type="match status" value="1"/>
</dbReference>
<name>A0A669C780_ORENI</name>
<dbReference type="InterPro" id="IPR050143">
    <property type="entry name" value="TRIM/RBCC"/>
</dbReference>
<protein>
    <submittedName>
        <fullName evidence="8">Nuclear factor 7, brain</fullName>
    </submittedName>
</protein>
<dbReference type="Pfam" id="PF25600">
    <property type="entry name" value="TRIM_CC"/>
    <property type="match status" value="1"/>
</dbReference>
<evidence type="ECO:0000256" key="5">
    <source>
        <dbReference type="SAM" id="Coils"/>
    </source>
</evidence>
<evidence type="ECO:0000256" key="2">
    <source>
        <dbReference type="ARBA" id="ARBA00022771"/>
    </source>
</evidence>
<dbReference type="Proteomes" id="UP000005207">
    <property type="component" value="Linkage group LG3"/>
</dbReference>
<feature type="domain" description="RING-type" evidence="6">
    <location>
        <begin position="12"/>
        <end position="52"/>
    </location>
</feature>
<feature type="domain" description="B30.2/SPRY" evidence="7">
    <location>
        <begin position="262"/>
        <end position="461"/>
    </location>
</feature>
<reference evidence="8" key="2">
    <citation type="submission" date="2025-08" db="UniProtKB">
        <authorList>
            <consortium name="Ensembl"/>
        </authorList>
    </citation>
    <scope>IDENTIFICATION</scope>
</reference>
<dbReference type="InterPro" id="IPR003879">
    <property type="entry name" value="Butyrophylin_SPRY"/>
</dbReference>
<sequence length="470" mass="53763">MASTLTEEQFQCSICLYSFKNPVSIPCGHNFCLECIKRYWDVAHKSECPLCKESFRSRPELRVNLALKEITLIFQSLLKEMKGFKPAPTNRPIIPLQPSRSEEEKESNKIKTQIKKTQEQYQQMIQTRIRKTEEIKQSMELSKRNKEREIQASVQAATMMVSAIERNQTLLIKEIEQKQEVAEKRAEELLKEISQEIIELQKRRSELHLLEHIENPVQLQQNFLRLNAPMSVKHWADVRVQSDSYVGTVRRTFSKLVDICQELERKLCAEEVNKMNKYAVDVTLDPATAAGWVVLSPDGKKVSLSSQQWRNPLPDDPRRFNSCVAVLGKQSFTSGKRYWVVQVGDKRDWDLGVARESINRKGAITVRPDNGYWAICRRNGGSLCACAGPSVTLHLKEIPQKVGIFLDYDEGSVSFYNTEAKTHIYTYSGLTFTEPLYPYFNPCLHDNGKNTAPLVICPIEAGITVDTSAR</sequence>
<reference evidence="9" key="1">
    <citation type="submission" date="2012-01" db="EMBL/GenBank/DDBJ databases">
        <title>The Genome Sequence of Oreochromis niloticus (Nile Tilapia).</title>
        <authorList>
            <consortium name="Broad Institute Genome Assembly Team"/>
            <consortium name="Broad Institute Sequencing Platform"/>
            <person name="Di Palma F."/>
            <person name="Johnson J."/>
            <person name="Lander E.S."/>
            <person name="Lindblad-Toh K."/>
        </authorList>
    </citation>
    <scope>NUCLEOTIDE SEQUENCE [LARGE SCALE GENOMIC DNA]</scope>
</reference>
<evidence type="ECO:0000259" key="6">
    <source>
        <dbReference type="PROSITE" id="PS50089"/>
    </source>
</evidence>
<keyword evidence="3" id="KW-0862">Zinc</keyword>
<gene>
    <name evidence="8" type="primary">LOC109194277</name>
</gene>
<dbReference type="InterPro" id="IPR013083">
    <property type="entry name" value="Znf_RING/FYVE/PHD"/>
</dbReference>
<dbReference type="SMART" id="SM00589">
    <property type="entry name" value="PRY"/>
    <property type="match status" value="1"/>
</dbReference>
<feature type="coiled-coil region" evidence="5">
    <location>
        <begin position="100"/>
        <end position="210"/>
    </location>
</feature>
<reference evidence="8" key="3">
    <citation type="submission" date="2025-09" db="UniProtKB">
        <authorList>
            <consortium name="Ensembl"/>
        </authorList>
    </citation>
    <scope>IDENTIFICATION</scope>
</reference>
<dbReference type="GeneTree" id="ENSGT01040000240385"/>
<dbReference type="InterPro" id="IPR001870">
    <property type="entry name" value="B30.2/SPRY"/>
</dbReference>
<organism evidence="8 9">
    <name type="scientific">Oreochromis niloticus</name>
    <name type="common">Nile tilapia</name>
    <name type="synonym">Tilapia nilotica</name>
    <dbReference type="NCBI Taxonomy" id="8128"/>
    <lineage>
        <taxon>Eukaryota</taxon>
        <taxon>Metazoa</taxon>
        <taxon>Chordata</taxon>
        <taxon>Craniata</taxon>
        <taxon>Vertebrata</taxon>
        <taxon>Euteleostomi</taxon>
        <taxon>Actinopterygii</taxon>
        <taxon>Neopterygii</taxon>
        <taxon>Teleostei</taxon>
        <taxon>Neoteleostei</taxon>
        <taxon>Acanthomorphata</taxon>
        <taxon>Ovalentaria</taxon>
        <taxon>Cichlomorphae</taxon>
        <taxon>Cichliformes</taxon>
        <taxon>Cichlidae</taxon>
        <taxon>African cichlids</taxon>
        <taxon>Pseudocrenilabrinae</taxon>
        <taxon>Oreochromini</taxon>
        <taxon>Oreochromis</taxon>
    </lineage>
</organism>
<evidence type="ECO:0000313" key="9">
    <source>
        <dbReference type="Proteomes" id="UP000005207"/>
    </source>
</evidence>
<evidence type="ECO:0000256" key="1">
    <source>
        <dbReference type="ARBA" id="ARBA00022723"/>
    </source>
</evidence>
<dbReference type="Gene3D" id="3.30.40.10">
    <property type="entry name" value="Zinc/RING finger domain, C3HC4 (zinc finger)"/>
    <property type="match status" value="1"/>
</dbReference>
<dbReference type="PRINTS" id="PR01407">
    <property type="entry name" value="BUTYPHLNCDUF"/>
</dbReference>